<accession>A0ABV1GFL4</accession>
<gene>
    <name evidence="8" type="ORF">WMO24_09235</name>
</gene>
<evidence type="ECO:0000313" key="8">
    <source>
        <dbReference type="EMBL" id="MEQ2520608.1"/>
    </source>
</evidence>
<comment type="caution">
    <text evidence="8">The sequence shown here is derived from an EMBL/GenBank/DDBJ whole genome shotgun (WGS) entry which is preliminary data.</text>
</comment>
<protein>
    <submittedName>
        <fullName evidence="8">DUF4080 domain-containing protein</fullName>
    </submittedName>
</protein>
<dbReference type="Proteomes" id="UP001477672">
    <property type="component" value="Unassembled WGS sequence"/>
</dbReference>
<dbReference type="PANTHER" id="PTHR43409">
    <property type="entry name" value="ANAEROBIC MAGNESIUM-PROTOPORPHYRIN IX MONOMETHYL ESTER CYCLASE-RELATED"/>
    <property type="match status" value="1"/>
</dbReference>
<dbReference type="Pfam" id="PF02310">
    <property type="entry name" value="B12-binding"/>
    <property type="match status" value="1"/>
</dbReference>
<evidence type="ECO:0000256" key="5">
    <source>
        <dbReference type="ARBA" id="ARBA00023014"/>
    </source>
</evidence>
<dbReference type="InterPro" id="IPR058240">
    <property type="entry name" value="rSAM_sf"/>
</dbReference>
<dbReference type="SFLD" id="SFLDG01123">
    <property type="entry name" value="methyltransferase_(Class_B)"/>
    <property type="match status" value="1"/>
</dbReference>
<dbReference type="SFLD" id="SFLDS00029">
    <property type="entry name" value="Radical_SAM"/>
    <property type="match status" value="1"/>
</dbReference>
<dbReference type="SUPFAM" id="SSF102114">
    <property type="entry name" value="Radical SAM enzymes"/>
    <property type="match status" value="1"/>
</dbReference>
<dbReference type="SMART" id="SM00729">
    <property type="entry name" value="Elp3"/>
    <property type="match status" value="1"/>
</dbReference>
<evidence type="ECO:0000259" key="7">
    <source>
        <dbReference type="PROSITE" id="PS51918"/>
    </source>
</evidence>
<name>A0ABV1GFL4_9FIRM</name>
<dbReference type="InterPro" id="IPR007197">
    <property type="entry name" value="rSAM"/>
</dbReference>
<dbReference type="Pfam" id="PF04055">
    <property type="entry name" value="Radical_SAM"/>
    <property type="match status" value="1"/>
</dbReference>
<dbReference type="PROSITE" id="PS51918">
    <property type="entry name" value="RADICAL_SAM"/>
    <property type="match status" value="1"/>
</dbReference>
<dbReference type="PANTHER" id="PTHR43409:SF16">
    <property type="entry name" value="SLR0320 PROTEIN"/>
    <property type="match status" value="1"/>
</dbReference>
<dbReference type="CDD" id="cd02068">
    <property type="entry name" value="radical_SAM_B12_BD"/>
    <property type="match status" value="1"/>
</dbReference>
<dbReference type="InterPro" id="IPR034466">
    <property type="entry name" value="Methyltransferase_Class_B"/>
</dbReference>
<evidence type="ECO:0000256" key="1">
    <source>
        <dbReference type="ARBA" id="ARBA00001966"/>
    </source>
</evidence>
<keyword evidence="5" id="KW-0411">Iron-sulfur</keyword>
<keyword evidence="2" id="KW-0949">S-adenosyl-L-methionine</keyword>
<dbReference type="Pfam" id="PF13311">
    <property type="entry name" value="DUF4080"/>
    <property type="match status" value="1"/>
</dbReference>
<dbReference type="RefSeq" id="WP_349216152.1">
    <property type="nucleotide sequence ID" value="NZ_JBBMFA010000093.1"/>
</dbReference>
<evidence type="ECO:0000313" key="9">
    <source>
        <dbReference type="Proteomes" id="UP001477672"/>
    </source>
</evidence>
<keyword evidence="4" id="KW-0408">Iron</keyword>
<evidence type="ECO:0000256" key="3">
    <source>
        <dbReference type="ARBA" id="ARBA00022723"/>
    </source>
</evidence>
<proteinExistence type="predicted"/>
<dbReference type="EMBL" id="JBBMFA010000093">
    <property type="protein sequence ID" value="MEQ2520608.1"/>
    <property type="molecule type" value="Genomic_DNA"/>
</dbReference>
<dbReference type="InterPro" id="IPR006158">
    <property type="entry name" value="Cobalamin-bd"/>
</dbReference>
<feature type="domain" description="B12-binding" evidence="6">
    <location>
        <begin position="3"/>
        <end position="140"/>
    </location>
</feature>
<dbReference type="SFLD" id="SFLDG01082">
    <property type="entry name" value="B12-binding_domain_containing"/>
    <property type="match status" value="1"/>
</dbReference>
<evidence type="ECO:0000256" key="4">
    <source>
        <dbReference type="ARBA" id="ARBA00023004"/>
    </source>
</evidence>
<dbReference type="Gene3D" id="3.40.50.280">
    <property type="entry name" value="Cobalamin-binding domain"/>
    <property type="match status" value="1"/>
</dbReference>
<comment type="cofactor">
    <cofactor evidence="1">
        <name>[4Fe-4S] cluster</name>
        <dbReference type="ChEBI" id="CHEBI:49883"/>
    </cofactor>
</comment>
<dbReference type="PROSITE" id="PS51332">
    <property type="entry name" value="B12_BINDING"/>
    <property type="match status" value="1"/>
</dbReference>
<evidence type="ECO:0000259" key="6">
    <source>
        <dbReference type="PROSITE" id="PS51332"/>
    </source>
</evidence>
<keyword evidence="9" id="KW-1185">Reference proteome</keyword>
<dbReference type="InterPro" id="IPR051198">
    <property type="entry name" value="BchE-like"/>
</dbReference>
<evidence type="ECO:0000256" key="2">
    <source>
        <dbReference type="ARBA" id="ARBA00022691"/>
    </source>
</evidence>
<keyword evidence="3" id="KW-0479">Metal-binding</keyword>
<dbReference type="InterPro" id="IPR023404">
    <property type="entry name" value="rSAM_horseshoe"/>
</dbReference>
<organism evidence="8 9">
    <name type="scientific">Ruthenibacterium intestinale</name>
    <dbReference type="NCBI Taxonomy" id="3133163"/>
    <lineage>
        <taxon>Bacteria</taxon>
        <taxon>Bacillati</taxon>
        <taxon>Bacillota</taxon>
        <taxon>Clostridia</taxon>
        <taxon>Eubacteriales</taxon>
        <taxon>Oscillospiraceae</taxon>
        <taxon>Ruthenibacterium</taxon>
    </lineage>
</organism>
<dbReference type="Gene3D" id="3.80.30.20">
    <property type="entry name" value="tm_1862 like domain"/>
    <property type="match status" value="1"/>
</dbReference>
<reference evidence="8 9" key="1">
    <citation type="submission" date="2024-03" db="EMBL/GenBank/DDBJ databases">
        <title>Human intestinal bacterial collection.</title>
        <authorList>
            <person name="Pauvert C."/>
            <person name="Hitch T.C.A."/>
            <person name="Clavel T."/>
        </authorList>
    </citation>
    <scope>NUCLEOTIDE SEQUENCE [LARGE SCALE GENOMIC DNA]</scope>
    <source>
        <strain evidence="8 9">CLA-JM-H11</strain>
    </source>
</reference>
<feature type="domain" description="Radical SAM core" evidence="7">
    <location>
        <begin position="178"/>
        <end position="425"/>
    </location>
</feature>
<sequence length="569" mass="62827">MDFSAALCAINAKYIHSSLTPWCLAAGVETHAPELADRVRVVEGTINEPPAAVLERLCEGAPSVVTFSCYLWNITETLALAAQVKQRLPQTVVALGGPEVSYNARDVLRRRSQVDYVLSGEGEESVPAFLRCLAAGQDPMAGNIPGLCGRVGNEVVERAPCVLPGDVPSPYTPRYLSALNGRIAYLETSRGCPYSCAFCLSGRCGKPRWFPLDRAFRDILTLANSGAKTVKFIDRTFNANPRHANAILAFILEHYGRDIPAGVCFHFEIAGDILQEETFRLLERMPVGAVQLEIGMQSFCERTLEAVRRKTDTRVLKQNIRRLVAMENMHIHIDLIAGLPFEDLATFADSFNEGYALGASMLQLGFLKLLHGAAMREETEQYPCEFSPLPPYEVRSTPWLSEEDLALLHQTEDALERVYNSRRFRHTAQYVLDATGLTPFAFYTALGRAAGDTVRLDLDGYTARLYEFCKTLPGVDSQCLRDALVCDRLATNATGRLPACLQVKDPLLAKAVRALAQNPATAPKPGVRRGVAVLYAARQIAFVDYTQKNPVTARYVLHRIPIDNLSDQC</sequence>
<dbReference type="InterPro" id="IPR006638">
    <property type="entry name" value="Elp3/MiaA/NifB-like_rSAM"/>
</dbReference>
<dbReference type="InterPro" id="IPR025288">
    <property type="entry name" value="DUF4080"/>
</dbReference>